<evidence type="ECO:0000313" key="1">
    <source>
        <dbReference type="EMBL" id="ODQ90849.1"/>
    </source>
</evidence>
<keyword evidence="2" id="KW-1185">Reference proteome</keyword>
<dbReference type="InterPro" id="IPR023393">
    <property type="entry name" value="START-like_dom_sf"/>
</dbReference>
<organism evidence="1 2">
    <name type="scientific">Mycolicibacterium flavescens</name>
    <name type="common">Mycobacterium flavescens</name>
    <dbReference type="NCBI Taxonomy" id="1776"/>
    <lineage>
        <taxon>Bacteria</taxon>
        <taxon>Bacillati</taxon>
        <taxon>Actinomycetota</taxon>
        <taxon>Actinomycetes</taxon>
        <taxon>Mycobacteriales</taxon>
        <taxon>Mycobacteriaceae</taxon>
        <taxon>Mycolicibacterium</taxon>
    </lineage>
</organism>
<dbReference type="Pfam" id="PF10604">
    <property type="entry name" value="Polyketide_cyc2"/>
    <property type="match status" value="1"/>
</dbReference>
<dbReference type="InterPro" id="IPR019587">
    <property type="entry name" value="Polyketide_cyclase/dehydratase"/>
</dbReference>
<comment type="caution">
    <text evidence="1">The sequence shown here is derived from an EMBL/GenBank/DDBJ whole genome shotgun (WGS) entry which is preliminary data.</text>
</comment>
<dbReference type="EMBL" id="MIHA01000005">
    <property type="protein sequence ID" value="ODQ90849.1"/>
    <property type="molecule type" value="Genomic_DNA"/>
</dbReference>
<proteinExistence type="predicted"/>
<name>A0A1E3RLW0_MYCFV</name>
<dbReference type="CDD" id="cd07821">
    <property type="entry name" value="PYR_PYL_RCAR_like"/>
    <property type="match status" value="1"/>
</dbReference>
<dbReference type="AlphaFoldDB" id="A0A1E3RLW0"/>
<dbReference type="STRING" id="1776.BHQ18_09015"/>
<sequence length="148" mass="16099">MAEIDRSRTIAATPTQIWAVLSDFGGLSGWVDKIDHSSILTRGPDGEMVGTTRRVQMGRNTVVERVTECDPQFVLAYDIEGLPKFLGRLGNRWTLEATGAGETVVTITSSARLGAGKTQRLVERLACRLVARESDAMLAGLAQRLENP</sequence>
<dbReference type="SUPFAM" id="SSF55961">
    <property type="entry name" value="Bet v1-like"/>
    <property type="match status" value="1"/>
</dbReference>
<dbReference type="Proteomes" id="UP000094053">
    <property type="component" value="Unassembled WGS sequence"/>
</dbReference>
<reference evidence="2" key="1">
    <citation type="submission" date="2016-09" db="EMBL/GenBank/DDBJ databases">
        <authorList>
            <person name="Greninger A.L."/>
            <person name="Jerome K.R."/>
            <person name="Mcnair B."/>
            <person name="Wallis C."/>
            <person name="Fang F."/>
        </authorList>
    </citation>
    <scope>NUCLEOTIDE SEQUENCE [LARGE SCALE GENOMIC DNA]</scope>
    <source>
        <strain evidence="2">M6</strain>
    </source>
</reference>
<gene>
    <name evidence="1" type="ORF">BHQ18_09015</name>
</gene>
<accession>A0A1E3RLW0</accession>
<protein>
    <submittedName>
        <fullName evidence="1">Cyclase</fullName>
    </submittedName>
</protein>
<evidence type="ECO:0000313" key="2">
    <source>
        <dbReference type="Proteomes" id="UP000094053"/>
    </source>
</evidence>
<dbReference type="Gene3D" id="3.30.530.20">
    <property type="match status" value="1"/>
</dbReference>